<dbReference type="AlphaFoldDB" id="A0A195FB13"/>
<accession>A0A195FB13</accession>
<dbReference type="Proteomes" id="UP000078541">
    <property type="component" value="Unassembled WGS sequence"/>
</dbReference>
<name>A0A195FB13_9HYME</name>
<keyword evidence="2" id="KW-1185">Reference proteome</keyword>
<dbReference type="EMBL" id="KQ981693">
    <property type="protein sequence ID" value="KYN37618.1"/>
    <property type="molecule type" value="Genomic_DNA"/>
</dbReference>
<protein>
    <submittedName>
        <fullName evidence="1">Uncharacterized protein</fullName>
    </submittedName>
</protein>
<organism evidence="1 2">
    <name type="scientific">Trachymyrmex septentrionalis</name>
    <dbReference type="NCBI Taxonomy" id="34720"/>
    <lineage>
        <taxon>Eukaryota</taxon>
        <taxon>Metazoa</taxon>
        <taxon>Ecdysozoa</taxon>
        <taxon>Arthropoda</taxon>
        <taxon>Hexapoda</taxon>
        <taxon>Insecta</taxon>
        <taxon>Pterygota</taxon>
        <taxon>Neoptera</taxon>
        <taxon>Endopterygota</taxon>
        <taxon>Hymenoptera</taxon>
        <taxon>Apocrita</taxon>
        <taxon>Aculeata</taxon>
        <taxon>Formicoidea</taxon>
        <taxon>Formicidae</taxon>
        <taxon>Myrmicinae</taxon>
        <taxon>Trachymyrmex</taxon>
    </lineage>
</organism>
<evidence type="ECO:0000313" key="2">
    <source>
        <dbReference type="Proteomes" id="UP000078541"/>
    </source>
</evidence>
<evidence type="ECO:0000313" key="1">
    <source>
        <dbReference type="EMBL" id="KYN37618.1"/>
    </source>
</evidence>
<sequence length="69" mass="7745">MRSLLSSEDAPDFVTSDEIEFCALSSSRTRLHCQSLPSPPPPPREHALPLLMTKVMFQVARKIPKILAR</sequence>
<gene>
    <name evidence="1" type="ORF">ALC56_07817</name>
</gene>
<proteinExistence type="predicted"/>
<reference evidence="1 2" key="1">
    <citation type="submission" date="2016-03" db="EMBL/GenBank/DDBJ databases">
        <title>Trachymyrmex septentrionalis WGS genome.</title>
        <authorList>
            <person name="Nygaard S."/>
            <person name="Hu H."/>
            <person name="Boomsma J."/>
            <person name="Zhang G."/>
        </authorList>
    </citation>
    <scope>NUCLEOTIDE SEQUENCE [LARGE SCALE GENOMIC DNA]</scope>
    <source>
        <strain evidence="1">Tsep2-gDNA-1</strain>
        <tissue evidence="1">Whole body</tissue>
    </source>
</reference>